<dbReference type="Pfam" id="PF10516">
    <property type="entry name" value="SHNi-TPR"/>
    <property type="match status" value="1"/>
</dbReference>
<evidence type="ECO:0000256" key="1">
    <source>
        <dbReference type="ARBA" id="ARBA00004123"/>
    </source>
</evidence>
<keyword evidence="5" id="KW-0539">Nucleus</keyword>
<evidence type="ECO:0000313" key="9">
    <source>
        <dbReference type="Proteomes" id="UP000278807"/>
    </source>
</evidence>
<dbReference type="SMART" id="SM00028">
    <property type="entry name" value="TPR"/>
    <property type="match status" value="2"/>
</dbReference>
<dbReference type="GO" id="GO:0042393">
    <property type="term" value="F:histone binding"/>
    <property type="evidence" value="ECO:0007669"/>
    <property type="project" value="TreeGrafter"/>
</dbReference>
<sequence length="329" mass="36650">MQLNASPRRAKFCKSIACSISISSYSAQQLGDLHSDLAMPNLLYGTALLELARAENDVFGEQGDCIENPNTSEEKTEEPLPSSSTGVTHETEEVDEIDDHKDGGEISTLQLAWEVVEVARSIFSKHDDVEHRLKCAECLERLGEIGQESGNIEAAIKDLLECLEIRKKDDPKNLRLIALTHFQLALAHSYKEDFKSANDSFGEALEYLKESKAQYESDLCAINKEDDAEKDRISVLEVYISEVDGLIKDIGERRKEICESSVVVKEAEASQPKTIDKDSPVVDISHLVKKKRSAEEEQNADLPAKKARVDDVEDKKEEDPQQVENGKSS</sequence>
<comment type="subcellular location">
    <subcellularLocation>
        <location evidence="1">Nucleus</location>
    </subcellularLocation>
</comment>
<evidence type="ECO:0000313" key="8">
    <source>
        <dbReference type="EMBL" id="VDO03190.1"/>
    </source>
</evidence>
<evidence type="ECO:0000256" key="3">
    <source>
        <dbReference type="ARBA" id="ARBA00022737"/>
    </source>
</evidence>
<organism evidence="10">
    <name type="scientific">Rodentolepis nana</name>
    <name type="common">Dwarf tapeworm</name>
    <name type="synonym">Hymenolepis nana</name>
    <dbReference type="NCBI Taxonomy" id="102285"/>
    <lineage>
        <taxon>Eukaryota</taxon>
        <taxon>Metazoa</taxon>
        <taxon>Spiralia</taxon>
        <taxon>Lophotrochozoa</taxon>
        <taxon>Platyhelminthes</taxon>
        <taxon>Cestoda</taxon>
        <taxon>Eucestoda</taxon>
        <taxon>Cyclophyllidea</taxon>
        <taxon>Hymenolepididae</taxon>
        <taxon>Rodentolepis</taxon>
    </lineage>
</organism>
<evidence type="ECO:0000256" key="5">
    <source>
        <dbReference type="ARBA" id="ARBA00023242"/>
    </source>
</evidence>
<evidence type="ECO:0000259" key="7">
    <source>
        <dbReference type="Pfam" id="PF10516"/>
    </source>
</evidence>
<feature type="domain" description="Tetratricopeptide SHNi-TPR" evidence="7">
    <location>
        <begin position="136"/>
        <end position="168"/>
    </location>
</feature>
<protein>
    <submittedName>
        <fullName evidence="10">SHNi-TPR domain-containing protein</fullName>
    </submittedName>
</protein>
<dbReference type="WBParaSite" id="HNAJ_0000733401-mRNA-1">
    <property type="protein sequence ID" value="HNAJ_0000733401-mRNA-1"/>
    <property type="gene ID" value="HNAJ_0000733401"/>
</dbReference>
<dbReference type="InterPro" id="IPR011990">
    <property type="entry name" value="TPR-like_helical_dom_sf"/>
</dbReference>
<evidence type="ECO:0000256" key="4">
    <source>
        <dbReference type="ARBA" id="ARBA00022803"/>
    </source>
</evidence>
<accession>A0A0R3TJQ1</accession>
<evidence type="ECO:0000313" key="10">
    <source>
        <dbReference type="WBParaSite" id="HNAJ_0000733401-mRNA-1"/>
    </source>
</evidence>
<keyword evidence="9" id="KW-1185">Reference proteome</keyword>
<dbReference type="PANTHER" id="PTHR15081:SF1">
    <property type="entry name" value="NUCLEAR AUTOANTIGENIC SPERM PROTEIN"/>
    <property type="match status" value="1"/>
</dbReference>
<keyword evidence="4" id="KW-0802">TPR repeat</keyword>
<dbReference type="PANTHER" id="PTHR15081">
    <property type="entry name" value="NUCLEAR AUTOANTIGENIC SPERM PROTEIN NASP -RELATED"/>
    <property type="match status" value="1"/>
</dbReference>
<reference evidence="10" key="1">
    <citation type="submission" date="2017-02" db="UniProtKB">
        <authorList>
            <consortium name="WormBaseParasite"/>
        </authorList>
    </citation>
    <scope>IDENTIFICATION</scope>
</reference>
<name>A0A0R3TJQ1_RODNA</name>
<evidence type="ECO:0000256" key="6">
    <source>
        <dbReference type="SAM" id="MobiDB-lite"/>
    </source>
</evidence>
<dbReference type="InterPro" id="IPR051730">
    <property type="entry name" value="NASP-like"/>
</dbReference>
<dbReference type="SUPFAM" id="SSF48452">
    <property type="entry name" value="TPR-like"/>
    <property type="match status" value="1"/>
</dbReference>
<feature type="region of interest" description="Disordered" evidence="6">
    <location>
        <begin position="288"/>
        <end position="329"/>
    </location>
</feature>
<dbReference type="InterPro" id="IPR019734">
    <property type="entry name" value="TPR_rpt"/>
</dbReference>
<reference evidence="8 9" key="2">
    <citation type="submission" date="2018-11" db="EMBL/GenBank/DDBJ databases">
        <authorList>
            <consortium name="Pathogen Informatics"/>
        </authorList>
    </citation>
    <scope>NUCLEOTIDE SEQUENCE [LARGE SCALE GENOMIC DNA]</scope>
</reference>
<feature type="compositionally biased region" description="Basic and acidic residues" evidence="6">
    <location>
        <begin position="303"/>
        <end position="319"/>
    </location>
</feature>
<feature type="region of interest" description="Disordered" evidence="6">
    <location>
        <begin position="62"/>
        <end position="93"/>
    </location>
</feature>
<comment type="similarity">
    <text evidence="2">Belongs to the NASP family.</text>
</comment>
<dbReference type="OrthoDB" id="5587616at2759"/>
<gene>
    <name evidence="8" type="ORF">HNAJ_LOCUS7330</name>
</gene>
<dbReference type="GO" id="GO:0005654">
    <property type="term" value="C:nucleoplasm"/>
    <property type="evidence" value="ECO:0007669"/>
    <property type="project" value="TreeGrafter"/>
</dbReference>
<dbReference type="InterPro" id="IPR019544">
    <property type="entry name" value="Tetratricopeptide_SHNi-TPR_dom"/>
</dbReference>
<dbReference type="EMBL" id="UZAE01012035">
    <property type="protein sequence ID" value="VDO03190.1"/>
    <property type="molecule type" value="Genomic_DNA"/>
</dbReference>
<dbReference type="Gene3D" id="1.25.40.10">
    <property type="entry name" value="Tetratricopeptide repeat domain"/>
    <property type="match status" value="1"/>
</dbReference>
<dbReference type="STRING" id="102285.A0A0R3TJQ1"/>
<proteinExistence type="inferred from homology"/>
<evidence type="ECO:0000256" key="2">
    <source>
        <dbReference type="ARBA" id="ARBA00008402"/>
    </source>
</evidence>
<dbReference type="Proteomes" id="UP000278807">
    <property type="component" value="Unassembled WGS sequence"/>
</dbReference>
<dbReference type="GO" id="GO:0006335">
    <property type="term" value="P:DNA replication-dependent chromatin assembly"/>
    <property type="evidence" value="ECO:0007669"/>
    <property type="project" value="TreeGrafter"/>
</dbReference>
<dbReference type="AlphaFoldDB" id="A0A0R3TJQ1"/>
<keyword evidence="3" id="KW-0677">Repeat</keyword>
<dbReference type="GO" id="GO:0034080">
    <property type="term" value="P:CENP-A containing chromatin assembly"/>
    <property type="evidence" value="ECO:0007669"/>
    <property type="project" value="TreeGrafter"/>
</dbReference>